<comment type="similarity">
    <text evidence="1">Belongs to the ATP-dependent AMP-binding enzyme family.</text>
</comment>
<evidence type="ECO:0000256" key="5">
    <source>
        <dbReference type="ARBA" id="ARBA00036813"/>
    </source>
</evidence>
<dbReference type="OrthoDB" id="1700726at2759"/>
<dbReference type="PANTHER" id="PTHR43272:SF83">
    <property type="entry name" value="ACYL-COA SYNTHETASE LONG-CHAIN, ISOFORM J"/>
    <property type="match status" value="1"/>
</dbReference>
<name>A0A1B7SPK8_9ASCO</name>
<dbReference type="GO" id="GO:0005524">
    <property type="term" value="F:ATP binding"/>
    <property type="evidence" value="ECO:0007669"/>
    <property type="project" value="UniProtKB-KW"/>
</dbReference>
<dbReference type="InterPro" id="IPR020845">
    <property type="entry name" value="AMP-binding_CS"/>
</dbReference>
<keyword evidence="4" id="KW-0067">ATP-binding</keyword>
<dbReference type="RefSeq" id="XP_018213081.1">
    <property type="nucleotide sequence ID" value="XM_018353564.1"/>
</dbReference>
<evidence type="ECO:0000313" key="8">
    <source>
        <dbReference type="Proteomes" id="UP000788993"/>
    </source>
</evidence>
<dbReference type="GO" id="GO:0004467">
    <property type="term" value="F:long-chain fatty acid-CoA ligase activity"/>
    <property type="evidence" value="ECO:0007669"/>
    <property type="project" value="UniProtKB-EC"/>
</dbReference>
<keyword evidence="3" id="KW-0547">Nucleotide-binding</keyword>
<sequence>MVFQVNVPVGEAKKGETAPRRYYKAKDAVVARPVGYECTTVYEFFNEALKKHGANKKSQAWRDLKNVHYETKQVKKIIDGAEKLVDKEWVYYELSDYKHVTNGQFSEIVSDFGKGLVSLGVQPAGVDKLHIFASTSPKWMRAFIAAQTQAIPVVTAYDTLGEDGLTHSMVETATSAVFTDNNLLSKLINPIKKAKDIKYIIHSEPIDPNDKRGNGRLYEEAKKAVEKILEVRPDIKIYSYDDVIALGKKAHDIPHHPPKPDDLSCIMYTSGSTGTPKGVVLSHANIVAGIGGVSLVIDDKTVTENDIVITFLPLAHIFELVFELLCFYWGSVAGYANVKTLTDASTRNCEGDIKTLKPTIMVGVAAVWESVKKGIMAQIEKQPSTRQKMFWAAYNAKLACKKFSIPGVPSLIDNVIFKKIKNATGGNLRLILNGGSPISQSTQIFISNTIAPLLLGYGLTETVANTCVTDPNHFEYGVCGSLVGSITVKLIDVPEAGYFAKNNQGEVLISGPPVTKEYFNNSKETESAFNYEEGWFSTGDIGEWTPNGQLKLIDRKKNLVKTQNGEYIALEKLESVYRSNNLVMNICCYADENKVKPIAIVVPNENLLKDLCVKLGIVKSKDEVHLSEVVTNKKLANEYTKSLVETGRSQGLAGIELIQGTVLVDEEWTPETGFVTSAQKLKRKDILNSVRSRVDELYASS</sequence>
<dbReference type="GO" id="GO:0005783">
    <property type="term" value="C:endoplasmic reticulum"/>
    <property type="evidence" value="ECO:0007669"/>
    <property type="project" value="TreeGrafter"/>
</dbReference>
<evidence type="ECO:0000256" key="3">
    <source>
        <dbReference type="ARBA" id="ARBA00022741"/>
    </source>
</evidence>
<keyword evidence="2" id="KW-0436">Ligase</keyword>
<dbReference type="GO" id="GO:0035336">
    <property type="term" value="P:long-chain fatty-acyl-CoA metabolic process"/>
    <property type="evidence" value="ECO:0007669"/>
    <property type="project" value="TreeGrafter"/>
</dbReference>
<organism evidence="7 8">
    <name type="scientific">Ogataea polymorpha</name>
    <dbReference type="NCBI Taxonomy" id="460523"/>
    <lineage>
        <taxon>Eukaryota</taxon>
        <taxon>Fungi</taxon>
        <taxon>Dikarya</taxon>
        <taxon>Ascomycota</taxon>
        <taxon>Saccharomycotina</taxon>
        <taxon>Pichiomycetes</taxon>
        <taxon>Pichiales</taxon>
        <taxon>Pichiaceae</taxon>
        <taxon>Ogataea</taxon>
    </lineage>
</organism>
<feature type="domain" description="AMP-dependent synthetase/ligase" evidence="6">
    <location>
        <begin position="82"/>
        <end position="519"/>
    </location>
</feature>
<dbReference type="Gene3D" id="3.40.50.12780">
    <property type="entry name" value="N-terminal domain of ligase-like"/>
    <property type="match status" value="1"/>
</dbReference>
<dbReference type="EMBL" id="JAEUBD010001468">
    <property type="protein sequence ID" value="KAH3660758.1"/>
    <property type="molecule type" value="Genomic_DNA"/>
</dbReference>
<evidence type="ECO:0000256" key="2">
    <source>
        <dbReference type="ARBA" id="ARBA00022598"/>
    </source>
</evidence>
<gene>
    <name evidence="7" type="ORF">OGATHE_005090</name>
</gene>
<protein>
    <recommendedName>
        <fullName evidence="6">AMP-dependent synthetase/ligase domain-containing protein</fullName>
    </recommendedName>
</protein>
<dbReference type="GO" id="GO:0005811">
    <property type="term" value="C:lipid droplet"/>
    <property type="evidence" value="ECO:0007669"/>
    <property type="project" value="TreeGrafter"/>
</dbReference>
<dbReference type="AlphaFoldDB" id="A0A1B7SPK8"/>
<dbReference type="InterPro" id="IPR000873">
    <property type="entry name" value="AMP-dep_synth/lig_dom"/>
</dbReference>
<evidence type="ECO:0000256" key="1">
    <source>
        <dbReference type="ARBA" id="ARBA00006432"/>
    </source>
</evidence>
<proteinExistence type="inferred from homology"/>
<evidence type="ECO:0000256" key="4">
    <source>
        <dbReference type="ARBA" id="ARBA00022840"/>
    </source>
</evidence>
<accession>A0A1B7SPK8</accession>
<comment type="caution">
    <text evidence="7">The sequence shown here is derived from an EMBL/GenBank/DDBJ whole genome shotgun (WGS) entry which is preliminary data.</text>
</comment>
<comment type="catalytic activity">
    <reaction evidence="5">
        <text>a long-chain fatty acid + ATP + CoA = a long-chain fatty acyl-CoA + AMP + diphosphate</text>
        <dbReference type="Rhea" id="RHEA:15421"/>
        <dbReference type="ChEBI" id="CHEBI:30616"/>
        <dbReference type="ChEBI" id="CHEBI:33019"/>
        <dbReference type="ChEBI" id="CHEBI:57287"/>
        <dbReference type="ChEBI" id="CHEBI:57560"/>
        <dbReference type="ChEBI" id="CHEBI:83139"/>
        <dbReference type="ChEBI" id="CHEBI:456215"/>
        <dbReference type="EC" id="6.2.1.3"/>
    </reaction>
</comment>
<dbReference type="PROSITE" id="PS00455">
    <property type="entry name" value="AMP_BINDING"/>
    <property type="match status" value="1"/>
</dbReference>
<reference evidence="7" key="2">
    <citation type="submission" date="2021-01" db="EMBL/GenBank/DDBJ databases">
        <authorList>
            <person name="Schikora-Tamarit M.A."/>
        </authorList>
    </citation>
    <scope>NUCLEOTIDE SEQUENCE</scope>
    <source>
        <strain evidence="7">NCAIM Y.01608</strain>
    </source>
</reference>
<dbReference type="PANTHER" id="PTHR43272">
    <property type="entry name" value="LONG-CHAIN-FATTY-ACID--COA LIGASE"/>
    <property type="match status" value="1"/>
</dbReference>
<dbReference type="SUPFAM" id="SSF56801">
    <property type="entry name" value="Acetyl-CoA synthetase-like"/>
    <property type="match status" value="1"/>
</dbReference>
<dbReference type="InterPro" id="IPR042099">
    <property type="entry name" value="ANL_N_sf"/>
</dbReference>
<dbReference type="Pfam" id="PF00501">
    <property type="entry name" value="AMP-binding"/>
    <property type="match status" value="1"/>
</dbReference>
<reference evidence="7" key="1">
    <citation type="journal article" date="2021" name="Open Biol.">
        <title>Shared evolutionary footprints suggest mitochondrial oxidative damage underlies multiple complex I losses in fungi.</title>
        <authorList>
            <person name="Schikora-Tamarit M.A."/>
            <person name="Marcet-Houben M."/>
            <person name="Nosek J."/>
            <person name="Gabaldon T."/>
        </authorList>
    </citation>
    <scope>NUCLEOTIDE SEQUENCE</scope>
    <source>
        <strain evidence="7">NCAIM Y.01608</strain>
    </source>
</reference>
<evidence type="ECO:0000313" key="7">
    <source>
        <dbReference type="EMBL" id="KAH3660758.1"/>
    </source>
</evidence>
<dbReference type="GO" id="GO:0005886">
    <property type="term" value="C:plasma membrane"/>
    <property type="evidence" value="ECO:0007669"/>
    <property type="project" value="TreeGrafter"/>
</dbReference>
<evidence type="ECO:0000259" key="6">
    <source>
        <dbReference type="Pfam" id="PF00501"/>
    </source>
</evidence>
<dbReference type="Proteomes" id="UP000788993">
    <property type="component" value="Unassembled WGS sequence"/>
</dbReference>
<keyword evidence="8" id="KW-1185">Reference proteome</keyword>